<keyword evidence="3" id="KW-1185">Reference proteome</keyword>
<evidence type="ECO:0000313" key="3">
    <source>
        <dbReference type="Proteomes" id="UP000236731"/>
    </source>
</evidence>
<evidence type="ECO:0000259" key="1">
    <source>
        <dbReference type="Pfam" id="PF14129"/>
    </source>
</evidence>
<dbReference type="Pfam" id="PF14129">
    <property type="entry name" value="DUF4296"/>
    <property type="match status" value="1"/>
</dbReference>
<name>A0A1H6CP44_9SPHI</name>
<evidence type="ECO:0000313" key="2">
    <source>
        <dbReference type="EMBL" id="SEG74473.1"/>
    </source>
</evidence>
<proteinExistence type="predicted"/>
<accession>A0A1H6CP44</accession>
<feature type="domain" description="DUF4296" evidence="1">
    <location>
        <begin position="36"/>
        <end position="117"/>
    </location>
</feature>
<gene>
    <name evidence="2" type="ORF">SAMN05421877_11746</name>
</gene>
<dbReference type="AlphaFoldDB" id="A0A1H6CP44"/>
<dbReference type="Proteomes" id="UP000236731">
    <property type="component" value="Unassembled WGS sequence"/>
</dbReference>
<dbReference type="EMBL" id="FNUT01000017">
    <property type="protein sequence ID" value="SEG74473.1"/>
    <property type="molecule type" value="Genomic_DNA"/>
</dbReference>
<reference evidence="3" key="1">
    <citation type="submission" date="2016-10" db="EMBL/GenBank/DDBJ databases">
        <authorList>
            <person name="Varghese N."/>
            <person name="Submissions S."/>
        </authorList>
    </citation>
    <scope>NUCLEOTIDE SEQUENCE [LARGE SCALE GENOMIC DNA]</scope>
    <source>
        <strain evidence="3">DSM 22361</strain>
    </source>
</reference>
<sequence>MCKLLRKFVQIYKMHRLILVLIPLFFITIACKKQAPEGILPKEEFVELMSEVHILDGYLTNINADSAKKVIDPLYAEVFGKFGLDSASFSRNVNYYYGDPRLTLETYDQLIKNLEGKDREFYRQDSIKSKVYQDSVGRLSRLQTQAINLQQMIGNAKSDSLKMSIAEYTRRMYAPSGLVSLWEKNLYRMGDSAVPGAPTSISVPTPVLPEPEKLVPLEEPKLVPLGDTPSVTMPDIRRIPKEQIRSRH</sequence>
<dbReference type="InterPro" id="IPR025381">
    <property type="entry name" value="DUF4296"/>
</dbReference>
<protein>
    <recommendedName>
        <fullName evidence="1">DUF4296 domain-containing protein</fullName>
    </recommendedName>
</protein>
<dbReference type="PROSITE" id="PS51257">
    <property type="entry name" value="PROKAR_LIPOPROTEIN"/>
    <property type="match status" value="1"/>
</dbReference>
<organism evidence="2 3">
    <name type="scientific">Sphingobacterium lactis</name>
    <dbReference type="NCBI Taxonomy" id="797291"/>
    <lineage>
        <taxon>Bacteria</taxon>
        <taxon>Pseudomonadati</taxon>
        <taxon>Bacteroidota</taxon>
        <taxon>Sphingobacteriia</taxon>
        <taxon>Sphingobacteriales</taxon>
        <taxon>Sphingobacteriaceae</taxon>
        <taxon>Sphingobacterium</taxon>
    </lineage>
</organism>